<proteinExistence type="predicted"/>
<gene>
    <name evidence="1" type="ORF">Enr17x_18880</name>
</gene>
<organism evidence="1 2">
    <name type="scientific">Gimesia fumaroli</name>
    <dbReference type="NCBI Taxonomy" id="2527976"/>
    <lineage>
        <taxon>Bacteria</taxon>
        <taxon>Pseudomonadati</taxon>
        <taxon>Planctomycetota</taxon>
        <taxon>Planctomycetia</taxon>
        <taxon>Planctomycetales</taxon>
        <taxon>Planctomycetaceae</taxon>
        <taxon>Gimesia</taxon>
    </lineage>
</organism>
<name>A0A518I9T0_9PLAN</name>
<protein>
    <submittedName>
        <fullName evidence="1">Uncharacterized protein</fullName>
    </submittedName>
</protein>
<dbReference type="EMBL" id="CP037452">
    <property type="protein sequence ID" value="QDV49867.1"/>
    <property type="molecule type" value="Genomic_DNA"/>
</dbReference>
<dbReference type="KEGG" id="gfm:Enr17x_18880"/>
<dbReference type="Proteomes" id="UP000318313">
    <property type="component" value="Chromosome"/>
</dbReference>
<keyword evidence="2" id="KW-1185">Reference proteome</keyword>
<evidence type="ECO:0000313" key="2">
    <source>
        <dbReference type="Proteomes" id="UP000318313"/>
    </source>
</evidence>
<sequence length="102" mass="10937">MVFGTCAKPPISRNGIGRIVAEVSASAASASFDIERCSDRRQDQIFAKLVQCRTANEIEAYTELVADDAAGEADQDWGQGNPACQVRILSSGCATEIVRRDS</sequence>
<dbReference type="AlphaFoldDB" id="A0A518I9T0"/>
<reference evidence="1 2" key="1">
    <citation type="submission" date="2019-03" db="EMBL/GenBank/DDBJ databases">
        <title>Deep-cultivation of Planctomycetes and their phenomic and genomic characterization uncovers novel biology.</title>
        <authorList>
            <person name="Wiegand S."/>
            <person name="Jogler M."/>
            <person name="Boedeker C."/>
            <person name="Pinto D."/>
            <person name="Vollmers J."/>
            <person name="Rivas-Marin E."/>
            <person name="Kohn T."/>
            <person name="Peeters S.H."/>
            <person name="Heuer A."/>
            <person name="Rast P."/>
            <person name="Oberbeckmann S."/>
            <person name="Bunk B."/>
            <person name="Jeske O."/>
            <person name="Meyerdierks A."/>
            <person name="Storesund J.E."/>
            <person name="Kallscheuer N."/>
            <person name="Luecker S."/>
            <person name="Lage O.M."/>
            <person name="Pohl T."/>
            <person name="Merkel B.J."/>
            <person name="Hornburger P."/>
            <person name="Mueller R.-W."/>
            <person name="Bruemmer F."/>
            <person name="Labrenz M."/>
            <person name="Spormann A.M."/>
            <person name="Op den Camp H."/>
            <person name="Overmann J."/>
            <person name="Amann R."/>
            <person name="Jetten M.S.M."/>
            <person name="Mascher T."/>
            <person name="Medema M.H."/>
            <person name="Devos D.P."/>
            <person name="Kaster A.-K."/>
            <person name="Ovreas L."/>
            <person name="Rohde M."/>
            <person name="Galperin M.Y."/>
            <person name="Jogler C."/>
        </authorList>
    </citation>
    <scope>NUCLEOTIDE SEQUENCE [LARGE SCALE GENOMIC DNA]</scope>
    <source>
        <strain evidence="1 2">Enr17</strain>
    </source>
</reference>
<evidence type="ECO:0000313" key="1">
    <source>
        <dbReference type="EMBL" id="QDV49867.1"/>
    </source>
</evidence>
<accession>A0A518I9T0</accession>